<gene>
    <name evidence="3" type="ORF">Q7C36_015401</name>
</gene>
<keyword evidence="4" id="KW-1185">Reference proteome</keyword>
<dbReference type="EMBL" id="JAVHJS010000015">
    <property type="protein sequence ID" value="KAK2834700.1"/>
    <property type="molecule type" value="Genomic_DNA"/>
</dbReference>
<keyword evidence="2" id="KW-0732">Signal</keyword>
<sequence length="106" mass="11389">MVIVLGFIMLNTVPAPNQTPEPAPEEEGRDKQAAETDDERQVGCEIENQEKSQTDSGGKSLPAINGHGWVLSSVKIQSKGGKFLFDTSGCPISGVNISGKPIMWDF</sequence>
<evidence type="ECO:0000256" key="1">
    <source>
        <dbReference type="SAM" id="MobiDB-lite"/>
    </source>
</evidence>
<organism evidence="3 4">
    <name type="scientific">Tachysurus vachellii</name>
    <name type="common">Darkbarbel catfish</name>
    <name type="synonym">Pelteobagrus vachellii</name>
    <dbReference type="NCBI Taxonomy" id="175792"/>
    <lineage>
        <taxon>Eukaryota</taxon>
        <taxon>Metazoa</taxon>
        <taxon>Chordata</taxon>
        <taxon>Craniata</taxon>
        <taxon>Vertebrata</taxon>
        <taxon>Euteleostomi</taxon>
        <taxon>Actinopterygii</taxon>
        <taxon>Neopterygii</taxon>
        <taxon>Teleostei</taxon>
        <taxon>Ostariophysi</taxon>
        <taxon>Siluriformes</taxon>
        <taxon>Bagridae</taxon>
        <taxon>Tachysurus</taxon>
    </lineage>
</organism>
<feature type="compositionally biased region" description="Basic and acidic residues" evidence="1">
    <location>
        <begin position="26"/>
        <end position="53"/>
    </location>
</feature>
<evidence type="ECO:0000313" key="3">
    <source>
        <dbReference type="EMBL" id="KAK2834700.1"/>
    </source>
</evidence>
<evidence type="ECO:0000256" key="2">
    <source>
        <dbReference type="SAM" id="SignalP"/>
    </source>
</evidence>
<protein>
    <submittedName>
        <fullName evidence="3">Uncharacterized protein</fullName>
    </submittedName>
</protein>
<name>A0AA88MEG5_TACVA</name>
<feature type="chain" id="PRO_5041649485" evidence="2">
    <location>
        <begin position="16"/>
        <end position="106"/>
    </location>
</feature>
<comment type="caution">
    <text evidence="3">The sequence shown here is derived from an EMBL/GenBank/DDBJ whole genome shotgun (WGS) entry which is preliminary data.</text>
</comment>
<proteinExistence type="predicted"/>
<dbReference type="Proteomes" id="UP001187315">
    <property type="component" value="Unassembled WGS sequence"/>
</dbReference>
<feature type="signal peptide" evidence="2">
    <location>
        <begin position="1"/>
        <end position="15"/>
    </location>
</feature>
<dbReference type="AlphaFoldDB" id="A0AA88MEG5"/>
<feature type="region of interest" description="Disordered" evidence="1">
    <location>
        <begin position="13"/>
        <end position="62"/>
    </location>
</feature>
<evidence type="ECO:0000313" key="4">
    <source>
        <dbReference type="Proteomes" id="UP001187315"/>
    </source>
</evidence>
<accession>A0AA88MEG5</accession>
<reference evidence="3" key="1">
    <citation type="submission" date="2023-08" db="EMBL/GenBank/DDBJ databases">
        <title>Pelteobagrus vachellii genome.</title>
        <authorList>
            <person name="Liu H."/>
        </authorList>
    </citation>
    <scope>NUCLEOTIDE SEQUENCE</scope>
    <source>
        <strain evidence="3">PRFRI_2022a</strain>
        <tissue evidence="3">Muscle</tissue>
    </source>
</reference>